<organism evidence="3 4">
    <name type="scientific">Fulvivirga marina</name>
    <dbReference type="NCBI Taxonomy" id="2494733"/>
    <lineage>
        <taxon>Bacteria</taxon>
        <taxon>Pseudomonadati</taxon>
        <taxon>Bacteroidota</taxon>
        <taxon>Cytophagia</taxon>
        <taxon>Cytophagales</taxon>
        <taxon>Fulvivirgaceae</taxon>
        <taxon>Fulvivirga</taxon>
    </lineage>
</organism>
<dbReference type="Pfam" id="PF04972">
    <property type="entry name" value="BON"/>
    <property type="match status" value="3"/>
</dbReference>
<accession>A0A937KFX9</accession>
<reference evidence="3" key="1">
    <citation type="submission" date="2021-01" db="EMBL/GenBank/DDBJ databases">
        <title>Fulvivirga kasyanovii gen. nov., sp nov., a novel member of the phylum Bacteroidetes isolated from seawater in a mussel farm.</title>
        <authorList>
            <person name="Zhao L.-H."/>
            <person name="Wang Z.-J."/>
        </authorList>
    </citation>
    <scope>NUCLEOTIDE SEQUENCE</scope>
    <source>
        <strain evidence="3">29W222</strain>
    </source>
</reference>
<dbReference type="Gene3D" id="3.30.1340.30">
    <property type="match status" value="3"/>
</dbReference>
<name>A0A937KFX9_9BACT</name>
<dbReference type="InterPro" id="IPR051686">
    <property type="entry name" value="Lipoprotein_DolP"/>
</dbReference>
<sequence>MKTDEQIKQDVIEEIRWDPQLTDIAPHIGVSVDDGVVTLSGMVDFYAQKLATEKAAQRVSGVKVVAVDIELKGQSEKVTDAELGEAIRNALTWHSAINEDRLEIMVDNGWVSLSGTVKWDYERKAAQKAIEKIIGIKGIINRVKVENEIVEPKYIKKKISNAFHRHATVDVENITVEVNGSTVTLKGKVSSWSEREDAEDVAWAMPGVTEVLNNLVIDTSIYAEH</sequence>
<dbReference type="RefSeq" id="WP_202858315.1">
    <property type="nucleotide sequence ID" value="NZ_JAEUGD010000065.1"/>
</dbReference>
<dbReference type="PROSITE" id="PS50914">
    <property type="entry name" value="BON"/>
    <property type="match status" value="3"/>
</dbReference>
<feature type="domain" description="BON" evidence="2">
    <location>
        <begin position="79"/>
        <end position="147"/>
    </location>
</feature>
<evidence type="ECO:0000256" key="1">
    <source>
        <dbReference type="ARBA" id="ARBA00022729"/>
    </source>
</evidence>
<evidence type="ECO:0000313" key="4">
    <source>
        <dbReference type="Proteomes" id="UP000614216"/>
    </source>
</evidence>
<dbReference type="InterPro" id="IPR014004">
    <property type="entry name" value="Transpt-assoc_nodulatn_dom_bac"/>
</dbReference>
<dbReference type="PANTHER" id="PTHR34606">
    <property type="entry name" value="BON DOMAIN-CONTAINING PROTEIN"/>
    <property type="match status" value="1"/>
</dbReference>
<protein>
    <submittedName>
        <fullName evidence="3">BON domain-containing protein</fullName>
    </submittedName>
</protein>
<dbReference type="Proteomes" id="UP000614216">
    <property type="component" value="Unassembled WGS sequence"/>
</dbReference>
<keyword evidence="1" id="KW-0732">Signal</keyword>
<dbReference type="AlphaFoldDB" id="A0A937KFX9"/>
<keyword evidence="4" id="KW-1185">Reference proteome</keyword>
<evidence type="ECO:0000259" key="2">
    <source>
        <dbReference type="PROSITE" id="PS50914"/>
    </source>
</evidence>
<feature type="domain" description="BON" evidence="2">
    <location>
        <begin position="3"/>
        <end position="73"/>
    </location>
</feature>
<gene>
    <name evidence="3" type="ORF">JMN32_20855</name>
</gene>
<dbReference type="InterPro" id="IPR007055">
    <property type="entry name" value="BON_dom"/>
</dbReference>
<evidence type="ECO:0000313" key="3">
    <source>
        <dbReference type="EMBL" id="MBL6448775.1"/>
    </source>
</evidence>
<comment type="caution">
    <text evidence="3">The sequence shown here is derived from an EMBL/GenBank/DDBJ whole genome shotgun (WGS) entry which is preliminary data.</text>
</comment>
<dbReference type="EMBL" id="JAEUGD010000065">
    <property type="protein sequence ID" value="MBL6448775.1"/>
    <property type="molecule type" value="Genomic_DNA"/>
</dbReference>
<dbReference type="PANTHER" id="PTHR34606:SF4">
    <property type="entry name" value="OUTER MEMBRANE LIPOPROTEIN DOLP"/>
    <property type="match status" value="1"/>
</dbReference>
<feature type="domain" description="BON" evidence="2">
    <location>
        <begin position="151"/>
        <end position="219"/>
    </location>
</feature>
<proteinExistence type="predicted"/>
<dbReference type="SMART" id="SM00749">
    <property type="entry name" value="BON"/>
    <property type="match status" value="3"/>
</dbReference>